<protein>
    <submittedName>
        <fullName evidence="2">DNA replication complex GINS protein PSF2</fullName>
    </submittedName>
</protein>
<accession>A0AC35F9Q4</accession>
<evidence type="ECO:0000313" key="1">
    <source>
        <dbReference type="Proteomes" id="UP000887580"/>
    </source>
</evidence>
<dbReference type="Proteomes" id="UP000887580">
    <property type="component" value="Unplaced"/>
</dbReference>
<name>A0AC35F9Q4_9BILA</name>
<dbReference type="WBParaSite" id="PS1159_v2.g15371.t1">
    <property type="protein sequence ID" value="PS1159_v2.g15371.t1"/>
    <property type="gene ID" value="PS1159_v2.g15371"/>
</dbReference>
<evidence type="ECO:0000313" key="2">
    <source>
        <dbReference type="WBParaSite" id="PS1159_v2.g15371.t1"/>
    </source>
</evidence>
<organism evidence="1 2">
    <name type="scientific">Panagrolaimus sp. PS1159</name>
    <dbReference type="NCBI Taxonomy" id="55785"/>
    <lineage>
        <taxon>Eukaryota</taxon>
        <taxon>Metazoa</taxon>
        <taxon>Ecdysozoa</taxon>
        <taxon>Nematoda</taxon>
        <taxon>Chromadorea</taxon>
        <taxon>Rhabditida</taxon>
        <taxon>Tylenchina</taxon>
        <taxon>Panagrolaimomorpha</taxon>
        <taxon>Panagrolaimoidea</taxon>
        <taxon>Panagrolaimidae</taxon>
        <taxon>Panagrolaimus</taxon>
    </lineage>
</organism>
<reference evidence="2" key="1">
    <citation type="submission" date="2022-11" db="UniProtKB">
        <authorList>
            <consortium name="WormBaseParasite"/>
        </authorList>
    </citation>
    <scope>IDENTIFICATION</scope>
</reference>
<sequence>MDLEQCNFLTEDLLITILPRMRLEVEKIDGILLEFEPRVPIEVPVWIAMFLRKKQKCTVIPPVWLTVDELNRISQAEADSTVFTEIPERFFELSHILITQCQEDLENLEQLRTLVKDIWDKRSSKMRTSTMGLFEAGTAGHIKLNGITQFEIAHSRDFILDASSTLGKLSNVYLSIDEY</sequence>
<proteinExistence type="predicted"/>